<proteinExistence type="predicted"/>
<dbReference type="Proteomes" id="UP001652626">
    <property type="component" value="Chromosome 2"/>
</dbReference>
<dbReference type="PANTHER" id="PTHR12242">
    <property type="entry name" value="OS02G0130600 PROTEIN-RELATED"/>
    <property type="match status" value="1"/>
</dbReference>
<dbReference type="OrthoDB" id="419711at2759"/>
<feature type="transmembrane region" description="Helical" evidence="1">
    <location>
        <begin position="216"/>
        <end position="240"/>
    </location>
</feature>
<name>A0A8B8IL90_VANTA</name>
<evidence type="ECO:0000256" key="1">
    <source>
        <dbReference type="SAM" id="Phobius"/>
    </source>
</evidence>
<keyword evidence="2" id="KW-1185">Reference proteome</keyword>
<dbReference type="PANTHER" id="PTHR12242:SF1">
    <property type="entry name" value="MYND-TYPE DOMAIN-CONTAINING PROTEIN"/>
    <property type="match status" value="1"/>
</dbReference>
<dbReference type="InterPro" id="IPR049352">
    <property type="entry name" value="Rost"/>
</dbReference>
<evidence type="ECO:0000313" key="3">
    <source>
        <dbReference type="RefSeq" id="XP_026497868.2"/>
    </source>
</evidence>
<gene>
    <name evidence="3" type="primary">LOC113401990</name>
</gene>
<keyword evidence="1" id="KW-1133">Transmembrane helix</keyword>
<feature type="transmembrane region" description="Helical" evidence="1">
    <location>
        <begin position="65"/>
        <end position="93"/>
    </location>
</feature>
<reference evidence="3" key="2">
    <citation type="submission" date="2025-08" db="UniProtKB">
        <authorList>
            <consortium name="RefSeq"/>
        </authorList>
    </citation>
    <scope>IDENTIFICATION</scope>
    <source>
        <tissue evidence="3">Whole body</tissue>
    </source>
</reference>
<feature type="transmembrane region" description="Helical" evidence="1">
    <location>
        <begin position="173"/>
        <end position="196"/>
    </location>
</feature>
<sequence length="273" mass="30447">MVKRIGNKFTLSDLWVTSNEKLSDFYLTSWQRGDSAVPMLLVRLFLSMVTVGILVWSLISGASPYWLIYLTNWGLLLVTSLTLSSLLVSCFAVGNKLPDGGNLPWYVSMYWLLYNITVSVAIMITALYWILLFSPEIKAEQTPAQFWLDVATHGFNSCVAFVEVILSRTPLHFVHIYQPLGIGLWYAMFSAIYYLAGGTDSIGNPFIYEVLDWRQSGRAGVIVAISAASLIMLYTALWGLSICRDKLSTLLIRTTSLSLPLTPPDRHTATGIV</sequence>
<organism evidence="2 3">
    <name type="scientific">Vanessa tameamea</name>
    <name type="common">Kamehameha butterfly</name>
    <dbReference type="NCBI Taxonomy" id="334116"/>
    <lineage>
        <taxon>Eukaryota</taxon>
        <taxon>Metazoa</taxon>
        <taxon>Ecdysozoa</taxon>
        <taxon>Arthropoda</taxon>
        <taxon>Hexapoda</taxon>
        <taxon>Insecta</taxon>
        <taxon>Pterygota</taxon>
        <taxon>Neoptera</taxon>
        <taxon>Endopterygota</taxon>
        <taxon>Lepidoptera</taxon>
        <taxon>Glossata</taxon>
        <taxon>Ditrysia</taxon>
        <taxon>Papilionoidea</taxon>
        <taxon>Nymphalidae</taxon>
        <taxon>Nymphalinae</taxon>
        <taxon>Vanessa</taxon>
    </lineage>
</organism>
<dbReference type="RefSeq" id="XP_026497868.2">
    <property type="nucleotide sequence ID" value="XM_026642083.2"/>
</dbReference>
<keyword evidence="1" id="KW-0812">Transmembrane</keyword>
<dbReference type="GeneID" id="113401990"/>
<keyword evidence="1" id="KW-0472">Membrane</keyword>
<feature type="transmembrane region" description="Helical" evidence="1">
    <location>
        <begin position="105"/>
        <end position="132"/>
    </location>
</feature>
<evidence type="ECO:0000313" key="2">
    <source>
        <dbReference type="Proteomes" id="UP001652626"/>
    </source>
</evidence>
<dbReference type="GO" id="GO:0016020">
    <property type="term" value="C:membrane"/>
    <property type="evidence" value="ECO:0007669"/>
    <property type="project" value="TreeGrafter"/>
</dbReference>
<dbReference type="AlphaFoldDB" id="A0A8B8IL90"/>
<dbReference type="OMA" id="YATNWAF"/>
<dbReference type="Pfam" id="PF21534">
    <property type="entry name" value="Rost"/>
    <property type="match status" value="1"/>
</dbReference>
<accession>A0A8B8IL90</accession>
<reference evidence="2" key="1">
    <citation type="submission" date="2025-05" db="UniProtKB">
        <authorList>
            <consortium name="RefSeq"/>
        </authorList>
    </citation>
    <scope>NUCLEOTIDE SEQUENCE [LARGE SCALE GENOMIC DNA]</scope>
</reference>
<protein>
    <submittedName>
        <fullName evidence="3">Protein rolling stone-like</fullName>
    </submittedName>
</protein>
<feature type="transmembrane region" description="Helical" evidence="1">
    <location>
        <begin position="40"/>
        <end position="59"/>
    </location>
</feature>